<comment type="similarity">
    <text evidence="1">Belongs to the SorC transcriptional regulatory family.</text>
</comment>
<dbReference type="InterPro" id="IPR037171">
    <property type="entry name" value="NagB/RpiA_transferase-like"/>
</dbReference>
<feature type="domain" description="CggR N-terminal DNA binding" evidence="6">
    <location>
        <begin position="10"/>
        <end position="78"/>
    </location>
</feature>
<evidence type="ECO:0000259" key="5">
    <source>
        <dbReference type="Pfam" id="PF04198"/>
    </source>
</evidence>
<dbReference type="InterPro" id="IPR048715">
    <property type="entry name" value="CggR_N"/>
</dbReference>
<dbReference type="SUPFAM" id="SSF46785">
    <property type="entry name" value="Winged helix' DNA-binding domain"/>
    <property type="match status" value="1"/>
</dbReference>
<comment type="caution">
    <text evidence="7">The sequence shown here is derived from an EMBL/GenBank/DDBJ whole genome shotgun (WGS) entry which is preliminary data.</text>
</comment>
<dbReference type="Gene3D" id="1.10.10.10">
    <property type="entry name" value="Winged helix-like DNA-binding domain superfamily/Winged helix DNA-binding domain"/>
    <property type="match status" value="1"/>
</dbReference>
<dbReference type="InterPro" id="IPR007324">
    <property type="entry name" value="Sugar-bd_dom_put"/>
</dbReference>
<keyword evidence="4" id="KW-0804">Transcription</keyword>
<keyword evidence="8" id="KW-1185">Reference proteome</keyword>
<dbReference type="RefSeq" id="WP_068727633.1">
    <property type="nucleotide sequence ID" value="NZ_LSKU01000001.1"/>
</dbReference>
<evidence type="ECO:0000256" key="4">
    <source>
        <dbReference type="ARBA" id="ARBA00023163"/>
    </source>
</evidence>
<dbReference type="AlphaFoldDB" id="A0A135L7X2"/>
<protein>
    <submittedName>
        <fullName evidence="7">Uncharacterized protein</fullName>
    </submittedName>
</protein>
<evidence type="ECO:0000256" key="3">
    <source>
        <dbReference type="ARBA" id="ARBA00023125"/>
    </source>
</evidence>
<accession>A0A135L7X2</accession>
<reference evidence="7 8" key="1">
    <citation type="submission" date="2016-02" db="EMBL/GenBank/DDBJ databases">
        <title>Draft Genome for Tepidibacillus decaturensis nov. sp. Strain Z9, an Anaerobic, Moderately Thermophilic and Heterotrophic Bacterium from Deep Subsurface of the Illinois Basin, USA.</title>
        <authorList>
            <person name="Dong Y."/>
            <person name="Chang J.Y."/>
            <person name="Sanford R."/>
            <person name="Fouke B.W."/>
        </authorList>
    </citation>
    <scope>NUCLEOTIDE SEQUENCE [LARGE SCALE GENOMIC DNA]</scope>
    <source>
        <strain evidence="7 8">Z9</strain>
    </source>
</reference>
<dbReference type="Pfam" id="PF21715">
    <property type="entry name" value="CggR_N"/>
    <property type="match status" value="1"/>
</dbReference>
<evidence type="ECO:0000256" key="1">
    <source>
        <dbReference type="ARBA" id="ARBA00010466"/>
    </source>
</evidence>
<dbReference type="InterPro" id="IPR051054">
    <property type="entry name" value="SorC_transcr_regulators"/>
</dbReference>
<sequence>MKLVPDVLEIMQKRYKVLHHISLMQPIGRRSLSQSLGFTERILRAEIDFLKQQGLIDVETSGMKVSQEGYEVLEEVSPYIKNLFGLYQLEQQLKEKLQLPEVVVISGNADEDQLVKKEMGRAAAQLIRQLVNEKDIVALTGGSTIAEVAYMMPEQPPLPSVLFVPARGGMGENHEYLANTLVSTMAKKTNGSYRLLHVPEQLSESTYHSLMNEDYVKELLSVIRSSRMVIHGIGQANTMAIRRNVPKEILDLLEEKHAVGEAFGYYFDQEGKIVYKMKTIGLTLDDLQHIPHMIAVAGGKSKANPILSVLRHNLKPILVTDEGAAREILQQI</sequence>
<dbReference type="STRING" id="1413211.U473_10430"/>
<proteinExistence type="inferred from homology"/>
<evidence type="ECO:0000313" key="7">
    <source>
        <dbReference type="EMBL" id="KXG45078.1"/>
    </source>
</evidence>
<dbReference type="PANTHER" id="PTHR34294">
    <property type="entry name" value="TRANSCRIPTIONAL REGULATOR-RELATED"/>
    <property type="match status" value="1"/>
</dbReference>
<evidence type="ECO:0000313" key="8">
    <source>
        <dbReference type="Proteomes" id="UP000070352"/>
    </source>
</evidence>
<dbReference type="Gene3D" id="3.40.50.1360">
    <property type="match status" value="1"/>
</dbReference>
<dbReference type="GO" id="GO:0030246">
    <property type="term" value="F:carbohydrate binding"/>
    <property type="evidence" value="ECO:0007669"/>
    <property type="project" value="InterPro"/>
</dbReference>
<dbReference type="Proteomes" id="UP000070352">
    <property type="component" value="Unassembled WGS sequence"/>
</dbReference>
<evidence type="ECO:0000259" key="6">
    <source>
        <dbReference type="Pfam" id="PF21715"/>
    </source>
</evidence>
<dbReference type="InterPro" id="IPR036388">
    <property type="entry name" value="WH-like_DNA-bd_sf"/>
</dbReference>
<dbReference type="SUPFAM" id="SSF100950">
    <property type="entry name" value="NagB/RpiA/CoA transferase-like"/>
    <property type="match status" value="1"/>
</dbReference>
<dbReference type="EMBL" id="LSKU01000001">
    <property type="protein sequence ID" value="KXG45078.1"/>
    <property type="molecule type" value="Genomic_DNA"/>
</dbReference>
<dbReference type="PANTHER" id="PTHR34294:SF5">
    <property type="entry name" value="CENTRAL GLYCOLYTIC GENES REGULATOR"/>
    <property type="match status" value="1"/>
</dbReference>
<keyword evidence="3" id="KW-0238">DNA-binding</keyword>
<feature type="domain" description="Sugar-binding" evidence="5">
    <location>
        <begin position="83"/>
        <end position="330"/>
    </location>
</feature>
<dbReference type="Pfam" id="PF04198">
    <property type="entry name" value="Sugar-bind"/>
    <property type="match status" value="1"/>
</dbReference>
<organism evidence="7 8">
    <name type="scientific">Tepidibacillus decaturensis</name>
    <dbReference type="NCBI Taxonomy" id="1413211"/>
    <lineage>
        <taxon>Bacteria</taxon>
        <taxon>Bacillati</taxon>
        <taxon>Bacillota</taxon>
        <taxon>Bacilli</taxon>
        <taxon>Bacillales</taxon>
        <taxon>Bacillaceae</taxon>
        <taxon>Tepidibacillus</taxon>
    </lineage>
</organism>
<dbReference type="OrthoDB" id="9793820at2"/>
<keyword evidence="2" id="KW-0805">Transcription regulation</keyword>
<dbReference type="GO" id="GO:0003677">
    <property type="term" value="F:DNA binding"/>
    <property type="evidence" value="ECO:0007669"/>
    <property type="project" value="UniProtKB-KW"/>
</dbReference>
<evidence type="ECO:0000256" key="2">
    <source>
        <dbReference type="ARBA" id="ARBA00023015"/>
    </source>
</evidence>
<name>A0A135L7X2_9BACI</name>
<gene>
    <name evidence="7" type="ORF">U473_10430</name>
</gene>
<dbReference type="InterPro" id="IPR036390">
    <property type="entry name" value="WH_DNA-bd_sf"/>
</dbReference>